<dbReference type="AlphaFoldDB" id="A0A8J3ESV6"/>
<feature type="domain" description="LytR/CpsA/Psr regulator C-terminal" evidence="1">
    <location>
        <begin position="296"/>
        <end position="387"/>
    </location>
</feature>
<name>A0A8J3ESV6_9ACTN</name>
<reference evidence="2" key="1">
    <citation type="journal article" date="2014" name="Int. J. Syst. Evol. Microbiol.">
        <title>Complete genome sequence of Corynebacterium casei LMG S-19264T (=DSM 44701T), isolated from a smear-ripened cheese.</title>
        <authorList>
            <consortium name="US DOE Joint Genome Institute (JGI-PGF)"/>
            <person name="Walter F."/>
            <person name="Albersmeier A."/>
            <person name="Kalinowski J."/>
            <person name="Ruckert C."/>
        </authorList>
    </citation>
    <scope>NUCLEOTIDE SEQUENCE</scope>
    <source>
        <strain evidence="2">CGMCC 1.14988</strain>
    </source>
</reference>
<dbReference type="Gene3D" id="3.30.420.590">
    <property type="match status" value="1"/>
</dbReference>
<gene>
    <name evidence="2" type="ORF">GCM10011354_06300</name>
</gene>
<sequence>MVVLAVLVAAAIGLTAASLYGYAWWQLGADDIPVLLDDTRALGVEGATAPADATTLLVTTTAERDPTVPRGPELVAPVWLVQVGGPRDVPAVLLLPEDLPVHADGDGARTLAEVQLAGDSSAMVGVVTDYTGVRIDHVVSVEDDALPTLVGHLGPVPVCDDAAGCHEIQAEEARRQLTEATPEARAARTAELLRGLAANARPGELLRSPLATKRSIDTVAAVHTDVSLRGTQVLDLARTLEHGPPPEVTTLPILRNPQTGSSVLLEQAETLFQRFAEGAPLDGVTGDEGLQETIGEVPVAVLNAAGIDGLAGRVEARLTAAGFRVVGTGNAVFEEGAPTVVRYRADDAAAEATAILLAERLPDARLESADPLPDFEGEPVGVQVLAGANLDDGA</sequence>
<dbReference type="InterPro" id="IPR027381">
    <property type="entry name" value="LytR/CpsA/Psr_C"/>
</dbReference>
<organism evidence="2 3">
    <name type="scientific">Egicoccus halophilus</name>
    <dbReference type="NCBI Taxonomy" id="1670830"/>
    <lineage>
        <taxon>Bacteria</taxon>
        <taxon>Bacillati</taxon>
        <taxon>Actinomycetota</taxon>
        <taxon>Nitriliruptoria</taxon>
        <taxon>Egicoccales</taxon>
        <taxon>Egicoccaceae</taxon>
        <taxon>Egicoccus</taxon>
    </lineage>
</organism>
<proteinExistence type="predicted"/>
<evidence type="ECO:0000313" key="3">
    <source>
        <dbReference type="Proteomes" id="UP000650511"/>
    </source>
</evidence>
<keyword evidence="3" id="KW-1185">Reference proteome</keyword>
<comment type="caution">
    <text evidence="2">The sequence shown here is derived from an EMBL/GenBank/DDBJ whole genome shotgun (WGS) entry which is preliminary data.</text>
</comment>
<dbReference type="Pfam" id="PF13399">
    <property type="entry name" value="LytR_C"/>
    <property type="match status" value="1"/>
</dbReference>
<dbReference type="Proteomes" id="UP000650511">
    <property type="component" value="Unassembled WGS sequence"/>
</dbReference>
<dbReference type="EMBL" id="BMHA01000002">
    <property type="protein sequence ID" value="GGI03888.1"/>
    <property type="molecule type" value="Genomic_DNA"/>
</dbReference>
<reference evidence="2" key="2">
    <citation type="submission" date="2020-09" db="EMBL/GenBank/DDBJ databases">
        <authorList>
            <person name="Sun Q."/>
            <person name="Zhou Y."/>
        </authorList>
    </citation>
    <scope>NUCLEOTIDE SEQUENCE</scope>
    <source>
        <strain evidence="2">CGMCC 1.14988</strain>
    </source>
</reference>
<dbReference type="Gene3D" id="3.30.70.2390">
    <property type="match status" value="1"/>
</dbReference>
<accession>A0A8J3ESV6</accession>
<protein>
    <recommendedName>
        <fullName evidence="1">LytR/CpsA/Psr regulator C-terminal domain-containing protein</fullName>
    </recommendedName>
</protein>
<evidence type="ECO:0000313" key="2">
    <source>
        <dbReference type="EMBL" id="GGI03888.1"/>
    </source>
</evidence>
<dbReference type="PANTHER" id="PTHR33392:SF6">
    <property type="entry name" value="POLYISOPRENYL-TEICHOIC ACID--PEPTIDOGLYCAN TEICHOIC ACID TRANSFERASE TAGU"/>
    <property type="match status" value="1"/>
</dbReference>
<dbReference type="InterPro" id="IPR050922">
    <property type="entry name" value="LytR/CpsA/Psr_CW_biosynth"/>
</dbReference>
<evidence type="ECO:0000259" key="1">
    <source>
        <dbReference type="Pfam" id="PF13399"/>
    </source>
</evidence>
<dbReference type="PANTHER" id="PTHR33392">
    <property type="entry name" value="POLYISOPRENYL-TEICHOIC ACID--PEPTIDOGLYCAN TEICHOIC ACID TRANSFERASE TAGU"/>
    <property type="match status" value="1"/>
</dbReference>